<keyword evidence="1" id="KW-0547">Nucleotide-binding</keyword>
<reference evidence="2" key="1">
    <citation type="journal article" date="2019" name="Int. J. Syst. Evol. Microbiol.">
        <title>The Global Catalogue of Microorganisms (GCM) 10K type strain sequencing project: providing services to taxonomists for standard genome sequencing and annotation.</title>
        <authorList>
            <consortium name="The Broad Institute Genomics Platform"/>
            <consortium name="The Broad Institute Genome Sequencing Center for Infectious Disease"/>
            <person name="Wu L."/>
            <person name="Ma J."/>
        </authorList>
    </citation>
    <scope>NUCLEOTIDE SEQUENCE [LARGE SCALE GENOMIC DNA]</scope>
    <source>
        <strain evidence="2">CECT 7131</strain>
    </source>
</reference>
<protein>
    <submittedName>
        <fullName evidence="1">ATP-binding protein</fullName>
    </submittedName>
</protein>
<accession>A0ABT8A0N2</accession>
<dbReference type="Proteomes" id="UP001529369">
    <property type="component" value="Unassembled WGS sequence"/>
</dbReference>
<comment type="caution">
    <text evidence="1">The sequence shown here is derived from an EMBL/GenBank/DDBJ whole genome shotgun (WGS) entry which is preliminary data.</text>
</comment>
<evidence type="ECO:0000313" key="1">
    <source>
        <dbReference type="EMBL" id="MDN3563099.1"/>
    </source>
</evidence>
<dbReference type="GO" id="GO:0005524">
    <property type="term" value="F:ATP binding"/>
    <property type="evidence" value="ECO:0007669"/>
    <property type="project" value="UniProtKB-KW"/>
</dbReference>
<sequence>MGMLTRILADVALMARQPLGSFVDIRSPSSDALYNNRGDAMTLVRILGVRRTLSEADVVQTAEGLREDLSGLAEQPGYVQQWWFGSDPTVAGTEVKRTVDATRSTARQLGLDLDMIFDEQERRLPRIMRWEACYLALWTRRSAVLNSEEEKIATAQEGAERESVPPLGDAQDPFIAVDVVADKHRAYVERVLSCLHLHGIGALKMDPRDMVGAIRESIYPGSIGTGWRARLLGDRMHPRVPEVGQEGSAESLLPPSLRDQICSEDANELELRTVQVGQHIWANVDMTLVPERSRPFAELVRTMSGSGIPWRVSLLIEGGGETMFAVKRVAATLLGFGKNRRIWKAIAANEELAANTNERLVKLRVSFATWALAGRESALASQRALLLQYVQSWGNAQVATVAGDPLAGVMSSALAVAPRSTAPATQLPLKEALKMLPYGRPGSPYTHGPVLFKTPDGRMWPYDPVGPQRWKVTNLFSGPSRRGKSVLANTILRGTILSSAAEGADGPKIPLIAKVDIGKSAKGLVVMIQEALPADRKGEAIYVRFDLTTQYAVNIFQTQTGCRAPLELERAFLTSFLSLGLAPLSRERFEGMDMLIMAALTELYRMLGTEGPNLRTKRYEPGLDPAIDVEIAEAELEIIPPNSDPSREVYWWDVVDAFCRRGMYAEADKAQRYAEPILEDLIDAVRNPSIRQRFDRVVPHQKETLCELFERYLLAFIKKYPTLNGPTKVDFGPARIIVLDLEAVAPSGSPENNRQTGLMFMLARHLIGRNFFLHPEYADQVPSMVRPYHRRRFTEVYEAVKILEYDEWQRTKDQPEVQEAAERDDREGAKHGVMLGLSSQRMTDFGDHLVKVATGLFICGVGNMEEADEIIKARKLSEATGQIIRHRLTGPRRDGGGAPFVVVLNASDAQWEQVLVNVPGPIDLWALSTTPEDCALRDRLYERLGASEALQRLSAVFPTGSAVLEINRRKEGRLRRGEDDDVAAASVIEEMMGELYNGTGLGVILRPAA</sequence>
<keyword evidence="1" id="KW-0067">ATP-binding</keyword>
<dbReference type="InterPro" id="IPR027417">
    <property type="entry name" value="P-loop_NTPase"/>
</dbReference>
<evidence type="ECO:0000313" key="2">
    <source>
        <dbReference type="Proteomes" id="UP001529369"/>
    </source>
</evidence>
<dbReference type="SUPFAM" id="SSF52540">
    <property type="entry name" value="P-loop containing nucleoside triphosphate hydrolases"/>
    <property type="match status" value="1"/>
</dbReference>
<keyword evidence="2" id="KW-1185">Reference proteome</keyword>
<dbReference type="RefSeq" id="WP_290314832.1">
    <property type="nucleotide sequence ID" value="NZ_JAUFPN010000015.1"/>
</dbReference>
<proteinExistence type="predicted"/>
<dbReference type="EMBL" id="JAUFPN010000015">
    <property type="protein sequence ID" value="MDN3563099.1"/>
    <property type="molecule type" value="Genomic_DNA"/>
</dbReference>
<name>A0ABT8A0N2_9PROT</name>
<gene>
    <name evidence="1" type="ORF">QWZ14_01745</name>
</gene>
<organism evidence="1 2">
    <name type="scientific">Paeniroseomonas aquatica</name>
    <dbReference type="NCBI Taxonomy" id="373043"/>
    <lineage>
        <taxon>Bacteria</taxon>
        <taxon>Pseudomonadati</taxon>
        <taxon>Pseudomonadota</taxon>
        <taxon>Alphaproteobacteria</taxon>
        <taxon>Acetobacterales</taxon>
        <taxon>Acetobacteraceae</taxon>
        <taxon>Paeniroseomonas</taxon>
    </lineage>
</organism>